<name>A0AAV9N1S0_9EURO</name>
<feature type="compositionally biased region" description="Acidic residues" evidence="1">
    <location>
        <begin position="566"/>
        <end position="582"/>
    </location>
</feature>
<dbReference type="PANTHER" id="PTHR22929:SF0">
    <property type="entry name" value="TRANSCRIPTION FACTOR TFIIIB COMPONENT B'' HOMOLOG"/>
    <property type="match status" value="1"/>
</dbReference>
<feature type="region of interest" description="Disordered" evidence="1">
    <location>
        <begin position="538"/>
        <end position="661"/>
    </location>
</feature>
<dbReference type="GO" id="GO:0070898">
    <property type="term" value="P:RNA polymerase III preinitiation complex assembly"/>
    <property type="evidence" value="ECO:0007669"/>
    <property type="project" value="TreeGrafter"/>
</dbReference>
<dbReference type="AlphaFoldDB" id="A0AAV9N1S0"/>
<feature type="compositionally biased region" description="Polar residues" evidence="1">
    <location>
        <begin position="232"/>
        <end position="248"/>
    </location>
</feature>
<reference evidence="3 4" key="1">
    <citation type="submission" date="2023-08" db="EMBL/GenBank/DDBJ databases">
        <title>Black Yeasts Isolated from many extreme environments.</title>
        <authorList>
            <person name="Coleine C."/>
            <person name="Stajich J.E."/>
            <person name="Selbmann L."/>
        </authorList>
    </citation>
    <scope>NUCLEOTIDE SEQUENCE [LARGE SCALE GENOMIC DNA]</scope>
    <source>
        <strain evidence="3 4">CCFEE 5792</strain>
    </source>
</reference>
<dbReference type="PANTHER" id="PTHR22929">
    <property type="entry name" value="RNA POLYMERASE III TRANSCRIPTION INITIATION FACTOR B"/>
    <property type="match status" value="1"/>
</dbReference>
<evidence type="ECO:0000256" key="1">
    <source>
        <dbReference type="SAM" id="MobiDB-lite"/>
    </source>
</evidence>
<evidence type="ECO:0000259" key="2">
    <source>
        <dbReference type="Pfam" id="PF15963"/>
    </source>
</evidence>
<feature type="domain" description="Transcription factor TFIIIB component B'' Myb" evidence="2">
    <location>
        <begin position="447"/>
        <end position="523"/>
    </location>
</feature>
<feature type="compositionally biased region" description="Low complexity" evidence="1">
    <location>
        <begin position="253"/>
        <end position="266"/>
    </location>
</feature>
<feature type="region of interest" description="Disordered" evidence="1">
    <location>
        <begin position="1"/>
        <end position="324"/>
    </location>
</feature>
<dbReference type="Pfam" id="PF15963">
    <property type="entry name" value="Myb_DNA-bind_7"/>
    <property type="match status" value="1"/>
</dbReference>
<gene>
    <name evidence="3" type="ORF">LTR84_006180</name>
</gene>
<comment type="caution">
    <text evidence="3">The sequence shown here is derived from an EMBL/GenBank/DDBJ whole genome shotgun (WGS) entry which is preliminary data.</text>
</comment>
<dbReference type="SUPFAM" id="SSF46689">
    <property type="entry name" value="Homeodomain-like"/>
    <property type="match status" value="1"/>
</dbReference>
<dbReference type="InterPro" id="IPR009057">
    <property type="entry name" value="Homeodomain-like_sf"/>
</dbReference>
<dbReference type="InterPro" id="IPR039467">
    <property type="entry name" value="TFIIIB_B''_Myb"/>
</dbReference>
<proteinExistence type="predicted"/>
<feature type="compositionally biased region" description="Basic residues" evidence="1">
    <location>
        <begin position="276"/>
        <end position="285"/>
    </location>
</feature>
<feature type="compositionally biased region" description="Acidic residues" evidence="1">
    <location>
        <begin position="312"/>
        <end position="324"/>
    </location>
</feature>
<dbReference type="GO" id="GO:0000126">
    <property type="term" value="C:transcription factor TFIIIB complex"/>
    <property type="evidence" value="ECO:0007669"/>
    <property type="project" value="TreeGrafter"/>
</dbReference>
<dbReference type="GO" id="GO:0001156">
    <property type="term" value="F:TFIIIC-class transcription factor complex binding"/>
    <property type="evidence" value="ECO:0007669"/>
    <property type="project" value="TreeGrafter"/>
</dbReference>
<dbReference type="GeneID" id="89974352"/>
<dbReference type="RefSeq" id="XP_064703496.1">
    <property type="nucleotide sequence ID" value="XM_064849741.1"/>
</dbReference>
<feature type="compositionally biased region" description="Basic and acidic residues" evidence="1">
    <location>
        <begin position="538"/>
        <end position="558"/>
    </location>
</feature>
<feature type="compositionally biased region" description="Acidic residues" evidence="1">
    <location>
        <begin position="158"/>
        <end position="168"/>
    </location>
</feature>
<dbReference type="Proteomes" id="UP001358417">
    <property type="component" value="Unassembled WGS sequence"/>
</dbReference>
<evidence type="ECO:0000313" key="3">
    <source>
        <dbReference type="EMBL" id="KAK5047990.1"/>
    </source>
</evidence>
<keyword evidence="4" id="KW-1185">Reference proteome</keyword>
<dbReference type="EMBL" id="JAVRRD010000023">
    <property type="protein sequence ID" value="KAK5047990.1"/>
    <property type="molecule type" value="Genomic_DNA"/>
</dbReference>
<protein>
    <recommendedName>
        <fullName evidence="2">Transcription factor TFIIIB component B'' Myb domain-containing protein</fullName>
    </recommendedName>
</protein>
<evidence type="ECO:0000313" key="4">
    <source>
        <dbReference type="Proteomes" id="UP001358417"/>
    </source>
</evidence>
<accession>A0AAV9N1S0</accession>
<feature type="compositionally biased region" description="Polar residues" evidence="1">
    <location>
        <begin position="59"/>
        <end position="73"/>
    </location>
</feature>
<organism evidence="3 4">
    <name type="scientific">Exophiala bonariae</name>
    <dbReference type="NCBI Taxonomy" id="1690606"/>
    <lineage>
        <taxon>Eukaryota</taxon>
        <taxon>Fungi</taxon>
        <taxon>Dikarya</taxon>
        <taxon>Ascomycota</taxon>
        <taxon>Pezizomycotina</taxon>
        <taxon>Eurotiomycetes</taxon>
        <taxon>Chaetothyriomycetidae</taxon>
        <taxon>Chaetothyriales</taxon>
        <taxon>Herpotrichiellaceae</taxon>
        <taxon>Exophiala</taxon>
    </lineage>
</organism>
<sequence length="661" mass="72902">MSSFSSVVRKPGQKITPKTAPRRNVQRQSARPTAPPSLTPESHAASPARDSVGDHASSQEDAQVSTVLESTELPTDIESADASLPVLESVEAPSTPVPDSPRLNRTPSVVASVEIPAPPRPTELSAAPRLEAIPAVRTTKSNKSRRRETNEPTPGPSEDSDREAEVGAELDQAERNALSPRKRRKTIHTDQTKSAARPSPTPSISDSAALILGRRSRTARSGSRTSDALLQDATSQAAAVSELANSIENRARSLGAQSAPPSSAGSIDTTPEPAKQTKKRKRAKRIAQAAKDVVTNAIRGGRYHSRQSTPENAEELQIDPEEVAMDALIRDTKVGRKSETEKKMQENWDEIQKRRKEEVVRRREAAGQGRHGRQALGTVETQAEEIHAPQQIIVNGQIVVAAESREVAFGAGVEQAVIEDADVALEDDRIYKYVNQGTVGKYAGLRRGNRWDDEKTELFYKGLRWFGTDFSMIAPFFPQFERRQVKLKYTIELRANPERVQESVTAKEPVDMDEYMQLTEQDFIDPATLQAELDAEEKRLREEDDQRREREGFIKDPADIALPTTEQDDNDGEAAEPTEDESDTHQPSESAHAARLDRISALAEQVVNAAVAPKKKNTQQQQQQQARKARDSASVRGRQRKKSRMPLEGVEERIGPINEVG</sequence>